<dbReference type="EMBL" id="CAJVQC010021268">
    <property type="protein sequence ID" value="CAG8712585.1"/>
    <property type="molecule type" value="Genomic_DNA"/>
</dbReference>
<name>A0ACA9PPX4_9GLOM</name>
<comment type="caution">
    <text evidence="1">The sequence shown here is derived from an EMBL/GenBank/DDBJ whole genome shotgun (WGS) entry which is preliminary data.</text>
</comment>
<keyword evidence="2" id="KW-1185">Reference proteome</keyword>
<organism evidence="1 2">
    <name type="scientific">Racocetra persica</name>
    <dbReference type="NCBI Taxonomy" id="160502"/>
    <lineage>
        <taxon>Eukaryota</taxon>
        <taxon>Fungi</taxon>
        <taxon>Fungi incertae sedis</taxon>
        <taxon>Mucoromycota</taxon>
        <taxon>Glomeromycotina</taxon>
        <taxon>Glomeromycetes</taxon>
        <taxon>Diversisporales</taxon>
        <taxon>Gigasporaceae</taxon>
        <taxon>Racocetra</taxon>
    </lineage>
</organism>
<reference evidence="1" key="1">
    <citation type="submission" date="2021-06" db="EMBL/GenBank/DDBJ databases">
        <authorList>
            <person name="Kallberg Y."/>
            <person name="Tangrot J."/>
            <person name="Rosling A."/>
        </authorList>
    </citation>
    <scope>NUCLEOTIDE SEQUENCE</scope>
    <source>
        <strain evidence="1">MA461A</strain>
    </source>
</reference>
<protein>
    <submittedName>
        <fullName evidence="1">18014_t:CDS:1</fullName>
    </submittedName>
</protein>
<evidence type="ECO:0000313" key="1">
    <source>
        <dbReference type="EMBL" id="CAG8712585.1"/>
    </source>
</evidence>
<proteinExistence type="predicted"/>
<accession>A0ACA9PPX4</accession>
<gene>
    <name evidence="1" type="ORF">RPERSI_LOCUS10651</name>
</gene>
<evidence type="ECO:0000313" key="2">
    <source>
        <dbReference type="Proteomes" id="UP000789920"/>
    </source>
</evidence>
<feature type="non-terminal residue" evidence="1">
    <location>
        <position position="1"/>
    </location>
</feature>
<dbReference type="Proteomes" id="UP000789920">
    <property type="component" value="Unassembled WGS sequence"/>
</dbReference>
<sequence length="189" mass="22310">ESGTSKKRYKVTIVLPDEVLPSKEEMPIGFFNQSYTPDDIHGFQSDMNPKLRETLETLEDDAYIENDLMMLLTLKNYLKNKRIMKKKRLKRFRCAKLRLLDDQFEKIEKEFMEDNDNDSDIESTSSSQDRKIVPKSEDTVQNQLEAIRQELRQVHLNEQGSELKEEMVYKATKTSKEYVEVESELFTKI</sequence>